<dbReference type="CDD" id="cd00190">
    <property type="entry name" value="Tryp_SPc"/>
    <property type="match status" value="1"/>
</dbReference>
<evidence type="ECO:0000256" key="2">
    <source>
        <dbReference type="ARBA" id="ARBA00022670"/>
    </source>
</evidence>
<dbReference type="SMART" id="SM00261">
    <property type="entry name" value="FU"/>
    <property type="match status" value="5"/>
</dbReference>
<dbReference type="STRING" id="3076.A0A2P6U0S3"/>
<dbReference type="SUPFAM" id="SSF50494">
    <property type="entry name" value="Trypsin-like serine proteases"/>
    <property type="match status" value="2"/>
</dbReference>
<evidence type="ECO:0000256" key="1">
    <source>
        <dbReference type="ARBA" id="ARBA00007664"/>
    </source>
</evidence>
<evidence type="ECO:0000313" key="9">
    <source>
        <dbReference type="EMBL" id="PRW59900.1"/>
    </source>
</evidence>
<comment type="caution">
    <text evidence="9">The sequence shown here is derived from an EMBL/GenBank/DDBJ whole genome shotgun (WGS) entry which is preliminary data.</text>
</comment>
<dbReference type="InterPro" id="IPR009030">
    <property type="entry name" value="Growth_fac_rcpt_cys_sf"/>
</dbReference>
<dbReference type="SMART" id="SM00020">
    <property type="entry name" value="Tryp_SPc"/>
    <property type="match status" value="2"/>
</dbReference>
<evidence type="ECO:0000256" key="6">
    <source>
        <dbReference type="RuleBase" id="RU363034"/>
    </source>
</evidence>
<dbReference type="FunFam" id="2.40.10.10:FF:000036">
    <property type="entry name" value="Trypsin beta"/>
    <property type="match status" value="1"/>
</dbReference>
<keyword evidence="3 6" id="KW-0378">Hydrolase</keyword>
<feature type="domain" description="Peptidase S1" evidence="8">
    <location>
        <begin position="190"/>
        <end position="989"/>
    </location>
</feature>
<keyword evidence="10" id="KW-1185">Reference proteome</keyword>
<dbReference type="PANTHER" id="PTHR24276">
    <property type="entry name" value="POLYSERASE-RELATED"/>
    <property type="match status" value="1"/>
</dbReference>
<evidence type="ECO:0000259" key="8">
    <source>
        <dbReference type="PROSITE" id="PS50240"/>
    </source>
</evidence>
<dbReference type="PROSITE" id="PS00134">
    <property type="entry name" value="TRYPSIN_HIS"/>
    <property type="match status" value="2"/>
</dbReference>
<evidence type="ECO:0000256" key="5">
    <source>
        <dbReference type="ARBA" id="ARBA00023157"/>
    </source>
</evidence>
<dbReference type="Pfam" id="PF00089">
    <property type="entry name" value="Trypsin"/>
    <property type="match status" value="2"/>
</dbReference>
<dbReference type="InterPro" id="IPR006212">
    <property type="entry name" value="Furin_repeat"/>
</dbReference>
<evidence type="ECO:0000256" key="3">
    <source>
        <dbReference type="ARBA" id="ARBA00022801"/>
    </source>
</evidence>
<evidence type="ECO:0000256" key="4">
    <source>
        <dbReference type="ARBA" id="ARBA00022825"/>
    </source>
</evidence>
<dbReference type="SUPFAM" id="SSF57184">
    <property type="entry name" value="Growth factor receptor domain"/>
    <property type="match status" value="3"/>
</dbReference>
<proteinExistence type="inferred from homology"/>
<protein>
    <submittedName>
        <fullName evidence="9">Peptidase S1</fullName>
    </submittedName>
</protein>
<dbReference type="InterPro" id="IPR050430">
    <property type="entry name" value="Peptidase_S1"/>
</dbReference>
<name>A0A2P6U0S3_CHLSO</name>
<dbReference type="InterPro" id="IPR043504">
    <property type="entry name" value="Peptidase_S1_PA_chymotrypsin"/>
</dbReference>
<sequence>MCVLEADGFPVYLGKNGRCLKCLSAGCLTCDPVTKACSLCDFRKGLDAKKQCRDCAGPRTDDGFNLPICLACDKDYRVCTVCDAGYYPNAKGVCVRLPYGCAFADATGCTKCRTTYGLNAAKRCVDCPLNCEECTASLGGTMRCTKAAAAGGRQGKCGSTYQQPPRGGSAKGRRLRGTGADVAPSRRSLIVNGTDATRGRYPYLVSLRDSFVATNPHFCGGALVHERVVLTAAHCLLQLLRWNNEGVVFSKVRIGGYEREGGTFEARRVKWAVVHPGAYFAHGHTVNDFALLLLDRPSTTRPLLRLPGAVPRPAVPVGTPLSAMGWGLDFQFVEGDDVPVTFLPAVLQETVIRMQSLKTCASFFFPEEKWDVQYCAGRQREGTGTCQWIQNTIQWLPLEAAEAPGRGQPPKYEPAMLLRAAPLLLAALLMGRVAHAQLPWEPSCTEPPCACWAPNPNGSCAQCDPAAALVNGKCLWCTDTLCSDCGSTPAVCLQCVSFESDLDYQIKNDHPVYKDAASGKCKSCTAHPRSTGCIECNGQGRCSACDEGYVLTNGACKKCKGGSQCKACRPDNQECTTCTEDYGFASAANKTCVACAIDGCSTCPDFRACTKCQEPMYLSRSGVCKECTQPYCDTCNRDGQCVACSITADMEFGAWTLVGKTCKFCGVLNCKSCVAGKPGNCSVCHERFYVADGGRRCRQCGNDCVTCKDTQTCTVCDQLSLVGSKCTRCEDPRCLDCAGNAAVCRSCDDARYIPDPVTKRCRLKVPTDKRVPMPMPREGARSSRLVLLTAAHCVVNSEGVGEWQPLSMALPQVRLGAYQMNSGRYQERYGKWVLPHPRYRVGRPDHDYALILLDKPAAAGTPLARLPPATPRPAVGPGTMLTAIGWGYVDDQGTEPQVLMEVALPMVALAKCQKAYPGQNWESQICAGDPRKTDTCQGDSGGPLFMKGANSSTDMLVGTTSWGEGCAAGYPGVYADVAYARNWIDASIQYLVAQEAAGRFPPAEPSK</sequence>
<keyword evidence="5" id="KW-1015">Disulfide bond</keyword>
<dbReference type="PROSITE" id="PS50240">
    <property type="entry name" value="TRYPSIN_DOM"/>
    <property type="match status" value="1"/>
</dbReference>
<dbReference type="Gene3D" id="2.40.10.10">
    <property type="entry name" value="Trypsin-like serine proteases"/>
    <property type="match status" value="2"/>
</dbReference>
<dbReference type="InterPro" id="IPR001314">
    <property type="entry name" value="Peptidase_S1A"/>
</dbReference>
<keyword evidence="2 6" id="KW-0645">Protease</keyword>
<gene>
    <name evidence="9" type="ORF">C2E21_2012</name>
</gene>
<dbReference type="AlphaFoldDB" id="A0A2P6U0S3"/>
<dbReference type="OrthoDB" id="515847at2759"/>
<reference evidence="9 10" key="1">
    <citation type="journal article" date="2018" name="Plant J.">
        <title>Genome sequences of Chlorella sorokiniana UTEX 1602 and Micractinium conductrix SAG 241.80: implications to maltose excretion by a green alga.</title>
        <authorList>
            <person name="Arriola M.B."/>
            <person name="Velmurugan N."/>
            <person name="Zhang Y."/>
            <person name="Plunkett M.H."/>
            <person name="Hondzo H."/>
            <person name="Barney B.M."/>
        </authorList>
    </citation>
    <scope>NUCLEOTIDE SEQUENCE [LARGE SCALE GENOMIC DNA]</scope>
    <source>
        <strain evidence="10">UTEX 1602</strain>
    </source>
</reference>
<organism evidence="9 10">
    <name type="scientific">Chlorella sorokiniana</name>
    <name type="common">Freshwater green alga</name>
    <dbReference type="NCBI Taxonomy" id="3076"/>
    <lineage>
        <taxon>Eukaryota</taxon>
        <taxon>Viridiplantae</taxon>
        <taxon>Chlorophyta</taxon>
        <taxon>core chlorophytes</taxon>
        <taxon>Trebouxiophyceae</taxon>
        <taxon>Chlorellales</taxon>
        <taxon>Chlorellaceae</taxon>
        <taxon>Chlorella clade</taxon>
        <taxon>Chlorella</taxon>
    </lineage>
</organism>
<dbReference type="InterPro" id="IPR001254">
    <property type="entry name" value="Trypsin_dom"/>
</dbReference>
<comment type="similarity">
    <text evidence="1">Belongs to the peptidase S1 family.</text>
</comment>
<accession>A0A2P6U0S3</accession>
<feature type="region of interest" description="Disordered" evidence="7">
    <location>
        <begin position="157"/>
        <end position="180"/>
    </location>
</feature>
<dbReference type="PANTHER" id="PTHR24276:SF98">
    <property type="entry name" value="FI18310P1-RELATED"/>
    <property type="match status" value="1"/>
</dbReference>
<dbReference type="InterPro" id="IPR018114">
    <property type="entry name" value="TRYPSIN_HIS"/>
</dbReference>
<evidence type="ECO:0000256" key="7">
    <source>
        <dbReference type="SAM" id="MobiDB-lite"/>
    </source>
</evidence>
<dbReference type="PROSITE" id="PS00135">
    <property type="entry name" value="TRYPSIN_SER"/>
    <property type="match status" value="1"/>
</dbReference>
<keyword evidence="4 6" id="KW-0720">Serine protease</keyword>
<dbReference type="PRINTS" id="PR00722">
    <property type="entry name" value="CHYMOTRYPSIN"/>
</dbReference>
<dbReference type="Proteomes" id="UP000239899">
    <property type="component" value="Unassembled WGS sequence"/>
</dbReference>
<dbReference type="GO" id="GO:0004252">
    <property type="term" value="F:serine-type endopeptidase activity"/>
    <property type="evidence" value="ECO:0007669"/>
    <property type="project" value="InterPro"/>
</dbReference>
<dbReference type="EMBL" id="LHPG02000003">
    <property type="protein sequence ID" value="PRW59900.1"/>
    <property type="molecule type" value="Genomic_DNA"/>
</dbReference>
<dbReference type="InterPro" id="IPR009003">
    <property type="entry name" value="Peptidase_S1_PA"/>
</dbReference>
<dbReference type="InterPro" id="IPR033116">
    <property type="entry name" value="TRYPSIN_SER"/>
</dbReference>
<dbReference type="GO" id="GO:0006508">
    <property type="term" value="P:proteolysis"/>
    <property type="evidence" value="ECO:0007669"/>
    <property type="project" value="UniProtKB-KW"/>
</dbReference>
<evidence type="ECO:0000313" key="10">
    <source>
        <dbReference type="Proteomes" id="UP000239899"/>
    </source>
</evidence>